<evidence type="ECO:0000256" key="3">
    <source>
        <dbReference type="ARBA" id="ARBA00022490"/>
    </source>
</evidence>
<dbReference type="PANTHER" id="PTHR19378:SF0">
    <property type="entry name" value="HAUS AUGMIN-LIKE COMPLEX SUBUNIT 3"/>
    <property type="match status" value="1"/>
</dbReference>
<keyword evidence="4" id="KW-0132">Cell division</keyword>
<gene>
    <name evidence="11" type="ORF">MNOR_LOCUS33479</name>
</gene>
<organism evidence="11 12">
    <name type="scientific">Meganyctiphanes norvegica</name>
    <name type="common">Northern krill</name>
    <name type="synonym">Thysanopoda norvegica</name>
    <dbReference type="NCBI Taxonomy" id="48144"/>
    <lineage>
        <taxon>Eukaryota</taxon>
        <taxon>Metazoa</taxon>
        <taxon>Ecdysozoa</taxon>
        <taxon>Arthropoda</taxon>
        <taxon>Crustacea</taxon>
        <taxon>Multicrustacea</taxon>
        <taxon>Malacostraca</taxon>
        <taxon>Eumalacostraca</taxon>
        <taxon>Eucarida</taxon>
        <taxon>Euphausiacea</taxon>
        <taxon>Euphausiidae</taxon>
        <taxon>Meganyctiphanes</taxon>
    </lineage>
</organism>
<dbReference type="GO" id="GO:0051301">
    <property type="term" value="P:cell division"/>
    <property type="evidence" value="ECO:0007669"/>
    <property type="project" value="UniProtKB-KW"/>
</dbReference>
<dbReference type="GO" id="GO:0070652">
    <property type="term" value="C:HAUS complex"/>
    <property type="evidence" value="ECO:0007669"/>
    <property type="project" value="InterPro"/>
</dbReference>
<evidence type="ECO:0000256" key="4">
    <source>
        <dbReference type="ARBA" id="ARBA00022618"/>
    </source>
</evidence>
<comment type="caution">
    <text evidence="11">The sequence shown here is derived from an EMBL/GenBank/DDBJ whole genome shotgun (WGS) entry which is preliminary data.</text>
</comment>
<keyword evidence="3" id="KW-0963">Cytoplasm</keyword>
<accession>A0AAV2S9Q5</accession>
<dbReference type="GO" id="GO:0031023">
    <property type="term" value="P:microtubule organizing center organization"/>
    <property type="evidence" value="ECO:0007669"/>
    <property type="project" value="TreeGrafter"/>
</dbReference>
<comment type="similarity">
    <text evidence="2">Belongs to the HAUS3 family.</text>
</comment>
<dbReference type="InterPro" id="IPR026206">
    <property type="entry name" value="HAUS3"/>
</dbReference>
<dbReference type="GO" id="GO:0005815">
    <property type="term" value="C:microtubule organizing center"/>
    <property type="evidence" value="ECO:0007669"/>
    <property type="project" value="TreeGrafter"/>
</dbReference>
<evidence type="ECO:0000256" key="9">
    <source>
        <dbReference type="ARBA" id="ARBA00023306"/>
    </source>
</evidence>
<protein>
    <recommendedName>
        <fullName evidence="10">HAUS augmin-like complex subunit 3 N-terminal domain-containing protein</fullName>
    </recommendedName>
</protein>
<comment type="subcellular location">
    <subcellularLocation>
        <location evidence="1">Cytoplasm</location>
        <location evidence="1">Cytoskeleton</location>
        <location evidence="1">Spindle</location>
    </subcellularLocation>
</comment>
<dbReference type="GO" id="GO:0051225">
    <property type="term" value="P:spindle assembly"/>
    <property type="evidence" value="ECO:0007669"/>
    <property type="project" value="InterPro"/>
</dbReference>
<evidence type="ECO:0000256" key="6">
    <source>
        <dbReference type="ARBA" id="ARBA00022776"/>
    </source>
</evidence>
<keyword evidence="5" id="KW-0493">Microtubule</keyword>
<keyword evidence="7" id="KW-0175">Coiled coil</keyword>
<keyword evidence="6" id="KW-0498">Mitosis</keyword>
<keyword evidence="12" id="KW-1185">Reference proteome</keyword>
<evidence type="ECO:0000259" key="10">
    <source>
        <dbReference type="Pfam" id="PF14932"/>
    </source>
</evidence>
<dbReference type="InterPro" id="IPR032733">
    <property type="entry name" value="HAUS3_N"/>
</dbReference>
<evidence type="ECO:0000256" key="8">
    <source>
        <dbReference type="ARBA" id="ARBA00023212"/>
    </source>
</evidence>
<dbReference type="EMBL" id="CAXKWB010048453">
    <property type="protein sequence ID" value="CAL4166624.1"/>
    <property type="molecule type" value="Genomic_DNA"/>
</dbReference>
<keyword evidence="8" id="KW-0206">Cytoskeleton</keyword>
<proteinExistence type="inferred from homology"/>
<evidence type="ECO:0000256" key="1">
    <source>
        <dbReference type="ARBA" id="ARBA00004186"/>
    </source>
</evidence>
<name>A0AAV2S9Q5_MEGNR</name>
<evidence type="ECO:0000313" key="12">
    <source>
        <dbReference type="Proteomes" id="UP001497623"/>
    </source>
</evidence>
<evidence type="ECO:0000256" key="7">
    <source>
        <dbReference type="ARBA" id="ARBA00023054"/>
    </source>
</evidence>
<dbReference type="AlphaFoldDB" id="A0AAV2S9Q5"/>
<evidence type="ECO:0000313" key="11">
    <source>
        <dbReference type="EMBL" id="CAL4166624.1"/>
    </source>
</evidence>
<dbReference type="GO" id="GO:0005874">
    <property type="term" value="C:microtubule"/>
    <property type="evidence" value="ECO:0007669"/>
    <property type="project" value="UniProtKB-KW"/>
</dbReference>
<sequence length="596" mass="67970">MDGEKLVSQLKHLGAPGTELLVGSDYDWLFLGNESVPLSTFFEWFSSNISSDDVLTEEELEEYQALVARGEVLTGHQLEEMEACLSSLPGVPTKDVGNGQHGHVPISDAEKDRMERQLDLLQLRSNHLSTHKLELNEEVWSTSEKVKGLETELQKQQEAVLQTSHILTQARQHLTATIHKLYNFFNTFTKANGEAEFFAQLQLEEWQQEENKFSQQLKQFIKKQFKEGMEVMAGMEDTSDYQLLDVGNLDLHLVRGAGQVEYIHNAAELKRLNQLIQETESWRVDGIITQARKQAELEEANKVLAELHRTQLPKSANILKEKYQELCDCHNVVEYEREQQLSILKALSNDVAQLESCRTISGNYQLKLQRQEYFLGKQIVLLEQLICQVARHDWINVALDLEKTRVGEMIQVLCNINSIVTEKDSTFNARKNYLETLGKNFEESKVLGHLPVALETLSRLLPPTSLSPSKGDVGPTGVELLHQSAIMSKGFLKAQEQMTAMRNPNFSKIPLLSVNCAMLETCLFGAPGSLGNLPLAWLDTPVAERYAKVEQDKWELEQRFIKFIGQYERKKKMLQLDPSAKEEMEKWTHKVLNYNN</sequence>
<reference evidence="11 12" key="1">
    <citation type="submission" date="2024-05" db="EMBL/GenBank/DDBJ databases">
        <authorList>
            <person name="Wallberg A."/>
        </authorList>
    </citation>
    <scope>NUCLEOTIDE SEQUENCE [LARGE SCALE GENOMIC DNA]</scope>
</reference>
<dbReference type="PANTHER" id="PTHR19378">
    <property type="entry name" value="GOLGIN- RELATED"/>
    <property type="match status" value="1"/>
</dbReference>
<dbReference type="Proteomes" id="UP001497623">
    <property type="component" value="Unassembled WGS sequence"/>
</dbReference>
<dbReference type="GO" id="GO:0072686">
    <property type="term" value="C:mitotic spindle"/>
    <property type="evidence" value="ECO:0007669"/>
    <property type="project" value="TreeGrafter"/>
</dbReference>
<evidence type="ECO:0000256" key="2">
    <source>
        <dbReference type="ARBA" id="ARBA00009645"/>
    </source>
</evidence>
<evidence type="ECO:0000256" key="5">
    <source>
        <dbReference type="ARBA" id="ARBA00022701"/>
    </source>
</evidence>
<keyword evidence="9" id="KW-0131">Cell cycle</keyword>
<dbReference type="Pfam" id="PF14932">
    <property type="entry name" value="HAUS-augmin3"/>
    <property type="match status" value="1"/>
</dbReference>
<dbReference type="PRINTS" id="PR02089">
    <property type="entry name" value="HAUSAUGMINL3"/>
</dbReference>
<feature type="domain" description="HAUS augmin-like complex subunit 3 N-terminal" evidence="10">
    <location>
        <begin position="28"/>
        <end position="277"/>
    </location>
</feature>